<dbReference type="EC" id="3.6.1.31" evidence="8"/>
<keyword evidence="8" id="KW-0963">Cytoplasm</keyword>
<evidence type="ECO:0000256" key="6">
    <source>
        <dbReference type="ARBA" id="ARBA00022840"/>
    </source>
</evidence>
<keyword evidence="3 8" id="KW-0028">Amino-acid biosynthesis</keyword>
<dbReference type="Gene3D" id="1.10.287.1080">
    <property type="entry name" value="MazG-like"/>
    <property type="match status" value="1"/>
</dbReference>
<evidence type="ECO:0000256" key="3">
    <source>
        <dbReference type="ARBA" id="ARBA00022605"/>
    </source>
</evidence>
<dbReference type="CDD" id="cd11534">
    <property type="entry name" value="NTP-PPase_HisIE_like"/>
    <property type="match status" value="1"/>
</dbReference>
<evidence type="ECO:0000256" key="2">
    <source>
        <dbReference type="ARBA" id="ARBA00005204"/>
    </source>
</evidence>
<dbReference type="InterPro" id="IPR008179">
    <property type="entry name" value="HisE"/>
</dbReference>
<keyword evidence="6 8" id="KW-0067">ATP-binding</keyword>
<evidence type="ECO:0000256" key="1">
    <source>
        <dbReference type="ARBA" id="ARBA00001460"/>
    </source>
</evidence>
<sequence length="93" mass="10303">MGEILARLYAVIQDRQANPREGSYTTQLFQAGLEEIAKKVGEEAVEVVLAAARQGTERTISELADLAYHVLVLMAQLGITPEQVAAELERRHR</sequence>
<evidence type="ECO:0000313" key="9">
    <source>
        <dbReference type="EMBL" id="PJF32109.1"/>
    </source>
</evidence>
<evidence type="ECO:0000256" key="5">
    <source>
        <dbReference type="ARBA" id="ARBA00022801"/>
    </source>
</evidence>
<dbReference type="Pfam" id="PF01503">
    <property type="entry name" value="PRA-PH"/>
    <property type="match status" value="1"/>
</dbReference>
<evidence type="ECO:0000313" key="10">
    <source>
        <dbReference type="Proteomes" id="UP000228921"/>
    </source>
</evidence>
<comment type="subcellular location">
    <subcellularLocation>
        <location evidence="8">Cytoplasm</location>
    </subcellularLocation>
</comment>
<organism evidence="9 10">
    <name type="scientific">Candidatus Thermofonsia Clade 1 bacterium</name>
    <dbReference type="NCBI Taxonomy" id="2364210"/>
    <lineage>
        <taxon>Bacteria</taxon>
        <taxon>Bacillati</taxon>
        <taxon>Chloroflexota</taxon>
        <taxon>Candidatus Thermofontia</taxon>
        <taxon>Candidatus Thermofonsia Clade 1</taxon>
    </lineage>
</organism>
<dbReference type="GO" id="GO:0005524">
    <property type="term" value="F:ATP binding"/>
    <property type="evidence" value="ECO:0007669"/>
    <property type="project" value="UniProtKB-KW"/>
</dbReference>
<dbReference type="Proteomes" id="UP000228921">
    <property type="component" value="Unassembled WGS sequence"/>
</dbReference>
<comment type="similarity">
    <text evidence="8">Belongs to the PRA-PH family.</text>
</comment>
<gene>
    <name evidence="8 9" type="primary">hisE</name>
    <name evidence="9" type="ORF">CUN51_00325</name>
</gene>
<evidence type="ECO:0000256" key="8">
    <source>
        <dbReference type="HAMAP-Rule" id="MF_01020"/>
    </source>
</evidence>
<protein>
    <recommendedName>
        <fullName evidence="8">Phosphoribosyl-ATP pyrophosphatase</fullName>
        <shortName evidence="8">PRA-PH</shortName>
        <ecNumber evidence="8">3.6.1.31</ecNumber>
    </recommendedName>
</protein>
<evidence type="ECO:0000256" key="7">
    <source>
        <dbReference type="ARBA" id="ARBA00023102"/>
    </source>
</evidence>
<dbReference type="EMBL" id="PGTK01000001">
    <property type="protein sequence ID" value="PJF32109.1"/>
    <property type="molecule type" value="Genomic_DNA"/>
</dbReference>
<dbReference type="SUPFAM" id="SSF101386">
    <property type="entry name" value="all-alpha NTP pyrophosphatases"/>
    <property type="match status" value="1"/>
</dbReference>
<dbReference type="GO" id="GO:0005737">
    <property type="term" value="C:cytoplasm"/>
    <property type="evidence" value="ECO:0007669"/>
    <property type="project" value="UniProtKB-SubCell"/>
</dbReference>
<dbReference type="PANTHER" id="PTHR42945:SF1">
    <property type="entry name" value="HISTIDINE BIOSYNTHESIS BIFUNCTIONAL PROTEIN HIS7"/>
    <property type="match status" value="1"/>
</dbReference>
<dbReference type="GO" id="GO:0004636">
    <property type="term" value="F:phosphoribosyl-ATP diphosphatase activity"/>
    <property type="evidence" value="ECO:0007669"/>
    <property type="project" value="UniProtKB-UniRule"/>
</dbReference>
<name>A0A2M8P3J4_9CHLR</name>
<proteinExistence type="inferred from homology"/>
<comment type="catalytic activity">
    <reaction evidence="1 8">
        <text>1-(5-phospho-beta-D-ribosyl)-ATP + H2O = 1-(5-phospho-beta-D-ribosyl)-5'-AMP + diphosphate + H(+)</text>
        <dbReference type="Rhea" id="RHEA:22828"/>
        <dbReference type="ChEBI" id="CHEBI:15377"/>
        <dbReference type="ChEBI" id="CHEBI:15378"/>
        <dbReference type="ChEBI" id="CHEBI:33019"/>
        <dbReference type="ChEBI" id="CHEBI:59457"/>
        <dbReference type="ChEBI" id="CHEBI:73183"/>
        <dbReference type="EC" id="3.6.1.31"/>
    </reaction>
</comment>
<dbReference type="AlphaFoldDB" id="A0A2M8P3J4"/>
<dbReference type="GO" id="GO:0000105">
    <property type="term" value="P:L-histidine biosynthetic process"/>
    <property type="evidence" value="ECO:0007669"/>
    <property type="project" value="UniProtKB-UniRule"/>
</dbReference>
<evidence type="ECO:0000256" key="4">
    <source>
        <dbReference type="ARBA" id="ARBA00022741"/>
    </source>
</evidence>
<comment type="caution">
    <text evidence="9">The sequence shown here is derived from an EMBL/GenBank/DDBJ whole genome shotgun (WGS) entry which is preliminary data.</text>
</comment>
<keyword evidence="7 8" id="KW-0368">Histidine biosynthesis</keyword>
<dbReference type="UniPathway" id="UPA00031">
    <property type="reaction ID" value="UER00007"/>
</dbReference>
<accession>A0A2M8P3J4</accession>
<comment type="pathway">
    <text evidence="2 8">Amino-acid biosynthesis; L-histidine biosynthesis; L-histidine from 5-phospho-alpha-D-ribose 1-diphosphate: step 2/9.</text>
</comment>
<dbReference type="NCBIfam" id="TIGR03188">
    <property type="entry name" value="histidine_hisI"/>
    <property type="match status" value="1"/>
</dbReference>
<dbReference type="InterPro" id="IPR021130">
    <property type="entry name" value="PRib-ATP_PPHydrolase-like"/>
</dbReference>
<keyword evidence="4 8" id="KW-0547">Nucleotide-binding</keyword>
<dbReference type="PANTHER" id="PTHR42945">
    <property type="entry name" value="HISTIDINE BIOSYNTHESIS BIFUNCTIONAL PROTEIN"/>
    <property type="match status" value="1"/>
</dbReference>
<keyword evidence="5 8" id="KW-0378">Hydrolase</keyword>
<dbReference type="HAMAP" id="MF_01020">
    <property type="entry name" value="HisE"/>
    <property type="match status" value="1"/>
</dbReference>
<reference evidence="9 10" key="1">
    <citation type="submission" date="2017-11" db="EMBL/GenBank/DDBJ databases">
        <title>Evolution of Phototrophy in the Chloroflexi Phylum Driven by Horizontal Gene Transfer.</title>
        <authorList>
            <person name="Ward L.M."/>
            <person name="Hemp J."/>
            <person name="Shih P.M."/>
            <person name="Mcglynn S.E."/>
            <person name="Fischer W."/>
        </authorList>
    </citation>
    <scope>NUCLEOTIDE SEQUENCE [LARGE SCALE GENOMIC DNA]</scope>
    <source>
        <strain evidence="9">CP2_2F</strain>
    </source>
</reference>